<comment type="similarity">
    <text evidence="9 10">Belongs to the TRAFAC class myosin-kinesin ATPase superfamily. Kinesin family.</text>
</comment>
<name>A0A9W7EYY4_9STRA</name>
<dbReference type="InterPro" id="IPR027417">
    <property type="entry name" value="P-loop_NTPase"/>
</dbReference>
<accession>A0A9W7EYY4</accession>
<evidence type="ECO:0000313" key="12">
    <source>
        <dbReference type="EMBL" id="GMH95552.1"/>
    </source>
</evidence>
<reference evidence="13" key="1">
    <citation type="journal article" date="2023" name="Commun. Biol.">
        <title>Genome analysis of Parmales, the sister group of diatoms, reveals the evolutionary specialization of diatoms from phago-mixotrophs to photoautotrophs.</title>
        <authorList>
            <person name="Ban H."/>
            <person name="Sato S."/>
            <person name="Yoshikawa S."/>
            <person name="Yamada K."/>
            <person name="Nakamura Y."/>
            <person name="Ichinomiya M."/>
            <person name="Sato N."/>
            <person name="Blanc-Mathieu R."/>
            <person name="Endo H."/>
            <person name="Kuwata A."/>
            <person name="Ogata H."/>
        </authorList>
    </citation>
    <scope>NUCLEOTIDE SEQUENCE [LARGE SCALE GENOMIC DNA]</scope>
</reference>
<dbReference type="Pfam" id="PF00225">
    <property type="entry name" value="Kinesin"/>
    <property type="match status" value="1"/>
</dbReference>
<dbReference type="InterPro" id="IPR051243">
    <property type="entry name" value="PcG_WD-repeat"/>
</dbReference>
<evidence type="ECO:0000259" key="11">
    <source>
        <dbReference type="PROSITE" id="PS50067"/>
    </source>
</evidence>
<evidence type="ECO:0000256" key="5">
    <source>
        <dbReference type="ARBA" id="ARBA00022840"/>
    </source>
</evidence>
<gene>
    <name evidence="12" type="ORF">TL16_g13187</name>
</gene>
<dbReference type="PROSITE" id="PS50067">
    <property type="entry name" value="KINESIN_MOTOR_2"/>
    <property type="match status" value="1"/>
</dbReference>
<dbReference type="PROSITE" id="PS50294">
    <property type="entry name" value="WD_REPEATS_REGION"/>
    <property type="match status" value="1"/>
</dbReference>
<evidence type="ECO:0000256" key="4">
    <source>
        <dbReference type="ARBA" id="ARBA00022741"/>
    </source>
</evidence>
<dbReference type="GO" id="GO:0003777">
    <property type="term" value="F:microtubule motor activity"/>
    <property type="evidence" value="ECO:0007669"/>
    <property type="project" value="InterPro"/>
</dbReference>
<keyword evidence="7" id="KW-0804">Transcription</keyword>
<dbReference type="GO" id="GO:0007018">
    <property type="term" value="P:microtubule-based movement"/>
    <property type="evidence" value="ECO:0007669"/>
    <property type="project" value="InterPro"/>
</dbReference>
<comment type="similarity">
    <text evidence="1">Belongs to the WD repeat ESC family.</text>
</comment>
<keyword evidence="9 10" id="KW-0505">Motor protein</keyword>
<dbReference type="GO" id="GO:0005874">
    <property type="term" value="C:microtubule"/>
    <property type="evidence" value="ECO:0007669"/>
    <property type="project" value="UniProtKB-KW"/>
</dbReference>
<dbReference type="Pfam" id="PF00400">
    <property type="entry name" value="WD40"/>
    <property type="match status" value="1"/>
</dbReference>
<dbReference type="PRINTS" id="PR00320">
    <property type="entry name" value="GPROTEINBRPT"/>
</dbReference>
<dbReference type="InterPro" id="IPR019821">
    <property type="entry name" value="Kinesin_motor_CS"/>
</dbReference>
<keyword evidence="5 9" id="KW-0067">ATP-binding</keyword>
<dbReference type="InterPro" id="IPR001680">
    <property type="entry name" value="WD40_rpt"/>
</dbReference>
<dbReference type="PROSITE" id="PS00411">
    <property type="entry name" value="KINESIN_MOTOR_1"/>
    <property type="match status" value="1"/>
</dbReference>
<dbReference type="InterPro" id="IPR001752">
    <property type="entry name" value="Kinesin_motor_dom"/>
</dbReference>
<dbReference type="InterPro" id="IPR015943">
    <property type="entry name" value="WD40/YVTN_repeat-like_dom_sf"/>
</dbReference>
<dbReference type="EMBL" id="BLQM01000614">
    <property type="protein sequence ID" value="GMH95552.1"/>
    <property type="molecule type" value="Genomic_DNA"/>
</dbReference>
<keyword evidence="2 8" id="KW-0853">WD repeat</keyword>
<dbReference type="Proteomes" id="UP001162640">
    <property type="component" value="Unassembled WGS sequence"/>
</dbReference>
<evidence type="ECO:0000256" key="1">
    <source>
        <dbReference type="ARBA" id="ARBA00008075"/>
    </source>
</evidence>
<evidence type="ECO:0000256" key="6">
    <source>
        <dbReference type="ARBA" id="ARBA00023015"/>
    </source>
</evidence>
<organism evidence="12 13">
    <name type="scientific">Triparma laevis f. inornata</name>
    <dbReference type="NCBI Taxonomy" id="1714386"/>
    <lineage>
        <taxon>Eukaryota</taxon>
        <taxon>Sar</taxon>
        <taxon>Stramenopiles</taxon>
        <taxon>Ochrophyta</taxon>
        <taxon>Bolidophyceae</taxon>
        <taxon>Parmales</taxon>
        <taxon>Triparmaceae</taxon>
        <taxon>Triparma</taxon>
    </lineage>
</organism>
<dbReference type="SMART" id="SM00129">
    <property type="entry name" value="KISc"/>
    <property type="match status" value="1"/>
</dbReference>
<proteinExistence type="inferred from homology"/>
<dbReference type="SUPFAM" id="SSF52540">
    <property type="entry name" value="P-loop containing nucleoside triphosphate hydrolases"/>
    <property type="match status" value="1"/>
</dbReference>
<dbReference type="GO" id="GO:0005524">
    <property type="term" value="F:ATP binding"/>
    <property type="evidence" value="ECO:0007669"/>
    <property type="project" value="UniProtKB-UniRule"/>
</dbReference>
<keyword evidence="3" id="KW-0677">Repeat</keyword>
<dbReference type="PRINTS" id="PR00380">
    <property type="entry name" value="KINESINHEAVY"/>
</dbReference>
<keyword evidence="10" id="KW-0493">Microtubule</keyword>
<protein>
    <recommendedName>
        <fullName evidence="10">Kinesin-like protein</fullName>
    </recommendedName>
</protein>
<dbReference type="GO" id="GO:0008017">
    <property type="term" value="F:microtubule binding"/>
    <property type="evidence" value="ECO:0007669"/>
    <property type="project" value="InterPro"/>
</dbReference>
<sequence length="795" mass="86143">MQTTVVCRCRPFLDHDAGSFQAVTTNGPNIYVHKEVSKAGLVDTTGKVNSKKFQLHASTACENDESLYEMYVEAVVEKSKEGGAGCVLAYGQTGAGKTHTIEAMMDTMFQSGVEIVAVSCFEVRSDKVHDLLNDSEELKVLTGADGNDNVVGLKKLEAEEAGEAVKDVVTRAKALRSTASTNANDQSSRSHAFYIFFLPSGGSLTFVDLAGSENKADAKSHSESENADERLKEMKEINKSLGDLKECIRLTLVNSKGGKQQHIPFRRSVLTRLLRTSLDVSPTSAVKTTFLCHVGPTRRSLPMTINTLNYAEQMCSATNAAKEAAKFKGPEKWSPKMVASWVEKLDGGKYATLSESMHMSGKIFQTMWLNDFIKRVSAAGGTEADGNYIYDKFHDLVAESKKGNGAKKKGKKVDDVTIEIAEGKKPAQKPVSELIGSRYFAVCGQNVASIYRVDGGALSSSSSPSSPSPSPLTSTLVQTYTGSKGEDWYCCSFGGLVSSLVHNANDTSGTTEDGRRKGQLLALAGAGRCISIIDPYAGKLVASLIGHGDEIYETTFVPIGATNFSRREMTGSLLEGSPTPCVDDFLLLSASKDESIRLWNVQTGACLLMFAGDMGHRESVLSIDVHPLGHSFVSGGMDTTIKLWRLEDDAVVRDVVAASDKSMITDIRRTTQIQLPYFSTNHAHTDYADCVRFLGDCIVSKSTANLILLWKPVLGEGGRAARACEKNSDAIIPLREFVLSNCDVWFVRHSVSDDMKSLAVGNKQGMVKVWSVEDPEEVSRLSQNTQTTVTATNIF</sequence>
<evidence type="ECO:0000256" key="9">
    <source>
        <dbReference type="PROSITE-ProRule" id="PRU00283"/>
    </source>
</evidence>
<comment type="caution">
    <text evidence="12">The sequence shown here is derived from an EMBL/GenBank/DDBJ whole genome shotgun (WGS) entry which is preliminary data.</text>
</comment>
<dbReference type="Gene3D" id="2.130.10.10">
    <property type="entry name" value="YVTN repeat-like/Quinoprotein amine dehydrogenase"/>
    <property type="match status" value="1"/>
</dbReference>
<dbReference type="InterPro" id="IPR036961">
    <property type="entry name" value="Kinesin_motor_dom_sf"/>
</dbReference>
<dbReference type="PROSITE" id="PS50082">
    <property type="entry name" value="WD_REPEATS_2"/>
    <property type="match status" value="2"/>
</dbReference>
<evidence type="ECO:0000256" key="7">
    <source>
        <dbReference type="ARBA" id="ARBA00023163"/>
    </source>
</evidence>
<dbReference type="InterPro" id="IPR020472">
    <property type="entry name" value="WD40_PAC1"/>
</dbReference>
<dbReference type="InterPro" id="IPR036322">
    <property type="entry name" value="WD40_repeat_dom_sf"/>
</dbReference>
<keyword evidence="6" id="KW-0805">Transcription regulation</keyword>
<feature type="repeat" description="WD" evidence="8">
    <location>
        <begin position="586"/>
        <end position="609"/>
    </location>
</feature>
<evidence type="ECO:0000256" key="3">
    <source>
        <dbReference type="ARBA" id="ARBA00022737"/>
    </source>
</evidence>
<dbReference type="SMART" id="SM00320">
    <property type="entry name" value="WD40"/>
    <property type="match status" value="5"/>
</dbReference>
<evidence type="ECO:0000256" key="8">
    <source>
        <dbReference type="PROSITE-ProRule" id="PRU00221"/>
    </source>
</evidence>
<dbReference type="AlphaFoldDB" id="A0A9W7EYY4"/>
<dbReference type="Gene3D" id="3.40.850.10">
    <property type="entry name" value="Kinesin motor domain"/>
    <property type="match status" value="1"/>
</dbReference>
<feature type="repeat" description="WD" evidence="8">
    <location>
        <begin position="613"/>
        <end position="654"/>
    </location>
</feature>
<dbReference type="PANTHER" id="PTHR10253">
    <property type="entry name" value="POLYCOMB PROTEIN"/>
    <property type="match status" value="1"/>
</dbReference>
<evidence type="ECO:0000256" key="10">
    <source>
        <dbReference type="RuleBase" id="RU000394"/>
    </source>
</evidence>
<keyword evidence="4 9" id="KW-0547">Nucleotide-binding</keyword>
<evidence type="ECO:0000256" key="2">
    <source>
        <dbReference type="ARBA" id="ARBA00022574"/>
    </source>
</evidence>
<feature type="binding site" evidence="9">
    <location>
        <begin position="91"/>
        <end position="98"/>
    </location>
    <ligand>
        <name>ATP</name>
        <dbReference type="ChEBI" id="CHEBI:30616"/>
    </ligand>
</feature>
<dbReference type="SUPFAM" id="SSF50978">
    <property type="entry name" value="WD40 repeat-like"/>
    <property type="match status" value="1"/>
</dbReference>
<feature type="domain" description="Kinesin motor" evidence="11">
    <location>
        <begin position="2"/>
        <end position="317"/>
    </location>
</feature>
<evidence type="ECO:0000313" key="13">
    <source>
        <dbReference type="Proteomes" id="UP001162640"/>
    </source>
</evidence>